<reference evidence="1 2" key="1">
    <citation type="submission" date="2018-07" db="EMBL/GenBank/DDBJ databases">
        <title>Section-level genome sequencing of Aspergillus section Nigri to investigate inter- and intra-species variation.</title>
        <authorList>
            <consortium name="DOE Joint Genome Institute"/>
            <person name="Vesth T.C."/>
            <person name="Nybo J.L."/>
            <person name="Theobald S."/>
            <person name="Frisvad J.C."/>
            <person name="Larsen T.O."/>
            <person name="Nielsen K.F."/>
            <person name="Hoof J.B."/>
            <person name="Brandl J."/>
            <person name="Salamov A."/>
            <person name="Riley R."/>
            <person name="Gladden J.M."/>
            <person name="Phatale P."/>
            <person name="Nielsen M.T."/>
            <person name="Lyhne E.K."/>
            <person name="Kogle M.E."/>
            <person name="Strasser K."/>
            <person name="McDonnell E."/>
            <person name="Barry K."/>
            <person name="Clum A."/>
            <person name="Chen C."/>
            <person name="Nolan M."/>
            <person name="Sandor L."/>
            <person name="Kuo A."/>
            <person name="Lipzen A."/>
            <person name="Hainaut M."/>
            <person name="Drula E."/>
            <person name="Tsang A."/>
            <person name="Magnuson J.K."/>
            <person name="Henrissat B."/>
            <person name="Wiebenga A."/>
            <person name="Simmons B.A."/>
            <person name="Makela M.R."/>
            <person name="De vries R.P."/>
            <person name="Grigoriev I.V."/>
            <person name="Mortensen U.H."/>
            <person name="Baker S.E."/>
            <person name="Andersen M.R."/>
        </authorList>
    </citation>
    <scope>NUCLEOTIDE SEQUENCE [LARGE SCALE GENOMIC DNA]</scope>
    <source>
        <strain evidence="1 2">ATCC 13496</strain>
    </source>
</reference>
<evidence type="ECO:0000313" key="2">
    <source>
        <dbReference type="Proteomes" id="UP000253845"/>
    </source>
</evidence>
<protein>
    <submittedName>
        <fullName evidence="1">Uncharacterized protein</fullName>
    </submittedName>
</protein>
<dbReference type="Proteomes" id="UP000253845">
    <property type="component" value="Unassembled WGS sequence"/>
</dbReference>
<proteinExistence type="predicted"/>
<evidence type="ECO:0000313" key="1">
    <source>
        <dbReference type="EMBL" id="RDH14401.1"/>
    </source>
</evidence>
<name>A0A370BMV6_ASPNG</name>
<organism evidence="1 2">
    <name type="scientific">Aspergillus niger ATCC 13496</name>
    <dbReference type="NCBI Taxonomy" id="1353008"/>
    <lineage>
        <taxon>Eukaryota</taxon>
        <taxon>Fungi</taxon>
        <taxon>Dikarya</taxon>
        <taxon>Ascomycota</taxon>
        <taxon>Pezizomycotina</taxon>
        <taxon>Eurotiomycetes</taxon>
        <taxon>Eurotiomycetidae</taxon>
        <taxon>Eurotiales</taxon>
        <taxon>Aspergillaceae</taxon>
        <taxon>Aspergillus</taxon>
        <taxon>Aspergillus subgen. Circumdati</taxon>
    </lineage>
</organism>
<gene>
    <name evidence="1" type="ORF">M747DRAFT_363450</name>
</gene>
<dbReference type="EMBL" id="KZ851968">
    <property type="protein sequence ID" value="RDH14401.1"/>
    <property type="molecule type" value="Genomic_DNA"/>
</dbReference>
<sequence>MPLQHSEASGVADIVFSCTPFSSSRTIPLAEQTAPRIADIVQVTGVTSDQTMHSSSSLVLAEMMRAKYLLDVYDDRKLVVEALDDQSESLNKLKSLVICMINAVEEMDAHLVRVFPINDGHLLDDVDDLE</sequence>
<dbReference type="AlphaFoldDB" id="A0A370BMV6"/>
<dbReference type="VEuPathDB" id="FungiDB:M747DRAFT_363450"/>
<accession>A0A370BMV6</accession>